<evidence type="ECO:0000313" key="1">
    <source>
        <dbReference type="EMBL" id="GAA0140403.1"/>
    </source>
</evidence>
<organism evidence="1 2">
    <name type="scientific">Lithospermum erythrorhizon</name>
    <name type="common">Purple gromwell</name>
    <name type="synonym">Lithospermum officinale var. erythrorhizon</name>
    <dbReference type="NCBI Taxonomy" id="34254"/>
    <lineage>
        <taxon>Eukaryota</taxon>
        <taxon>Viridiplantae</taxon>
        <taxon>Streptophyta</taxon>
        <taxon>Embryophyta</taxon>
        <taxon>Tracheophyta</taxon>
        <taxon>Spermatophyta</taxon>
        <taxon>Magnoliopsida</taxon>
        <taxon>eudicotyledons</taxon>
        <taxon>Gunneridae</taxon>
        <taxon>Pentapetalae</taxon>
        <taxon>asterids</taxon>
        <taxon>lamiids</taxon>
        <taxon>Boraginales</taxon>
        <taxon>Boraginaceae</taxon>
        <taxon>Boraginoideae</taxon>
        <taxon>Lithospermeae</taxon>
        <taxon>Lithospermum</taxon>
    </lineage>
</organism>
<dbReference type="PANTHER" id="PTHR37752:SF1">
    <property type="entry name" value="OS02G0610700 PROTEIN"/>
    <property type="match status" value="1"/>
</dbReference>
<dbReference type="AlphaFoldDB" id="A0AAV3NRP5"/>
<protein>
    <submittedName>
        <fullName evidence="1">Uncharacterized protein</fullName>
    </submittedName>
</protein>
<dbReference type="InterPro" id="IPR053091">
    <property type="entry name" value="PSII_Assembly/Photoprotect-Rel"/>
</dbReference>
<dbReference type="GO" id="GO:0009535">
    <property type="term" value="C:chloroplast thylakoid membrane"/>
    <property type="evidence" value="ECO:0007669"/>
    <property type="project" value="TreeGrafter"/>
</dbReference>
<proteinExistence type="predicted"/>
<gene>
    <name evidence="1" type="ORF">LIER_01759</name>
</gene>
<evidence type="ECO:0000313" key="2">
    <source>
        <dbReference type="Proteomes" id="UP001454036"/>
    </source>
</evidence>
<dbReference type="EMBL" id="BAABME010000178">
    <property type="protein sequence ID" value="GAA0140403.1"/>
    <property type="molecule type" value="Genomic_DNA"/>
</dbReference>
<dbReference type="PANTHER" id="PTHR37752">
    <property type="entry name" value="OS02G0610700 PROTEIN"/>
    <property type="match status" value="1"/>
</dbReference>
<name>A0AAV3NRP5_LITER</name>
<accession>A0AAV3NRP5</accession>
<dbReference type="SUPFAM" id="SSF103511">
    <property type="entry name" value="Chlorophyll a-b binding protein"/>
    <property type="match status" value="1"/>
</dbReference>
<keyword evidence="2" id="KW-1185">Reference proteome</keyword>
<sequence>MASSSTLHVINMNLLPSAQHLSSFGSNYSIGSIKWGVRREGQMGSQQRGGQAFRVLANPDVSPGKDNKRKEVIMVDPLEAKKLAKKQMEQIKSKERFMKRRRIEAINGAWAMIGLTAGLVIEGHTGQNILSQLAGYWAALIGIFTS</sequence>
<comment type="caution">
    <text evidence="1">The sequence shown here is derived from an EMBL/GenBank/DDBJ whole genome shotgun (WGS) entry which is preliminary data.</text>
</comment>
<dbReference type="Proteomes" id="UP001454036">
    <property type="component" value="Unassembled WGS sequence"/>
</dbReference>
<reference evidence="1 2" key="1">
    <citation type="submission" date="2024-01" db="EMBL/GenBank/DDBJ databases">
        <title>The complete chloroplast genome sequence of Lithospermum erythrorhizon: insights into the phylogenetic relationship among Boraginaceae species and the maternal lineages of purple gromwells.</title>
        <authorList>
            <person name="Okada T."/>
            <person name="Watanabe K."/>
        </authorList>
    </citation>
    <scope>NUCLEOTIDE SEQUENCE [LARGE SCALE GENOMIC DNA]</scope>
</reference>